<dbReference type="EMBL" id="LELK01000001">
    <property type="protein sequence ID" value="KMM38587.1"/>
    <property type="molecule type" value="Genomic_DNA"/>
</dbReference>
<dbReference type="Gene3D" id="3.90.79.10">
    <property type="entry name" value="Nucleoside Triphosphate Pyrophosphohydrolase"/>
    <property type="match status" value="1"/>
</dbReference>
<protein>
    <recommendedName>
        <fullName evidence="4">Nudix hydrolase domain-containing protein</fullName>
    </recommendedName>
</protein>
<gene>
    <name evidence="5" type="ORF">AB986_04725</name>
</gene>
<keyword evidence="2 3" id="KW-0378">Hydrolase</keyword>
<dbReference type="InterPro" id="IPR020084">
    <property type="entry name" value="NUDIX_hydrolase_CS"/>
</dbReference>
<dbReference type="Pfam" id="PF00293">
    <property type="entry name" value="NUDIX"/>
    <property type="match status" value="1"/>
</dbReference>
<feature type="domain" description="Nudix hydrolase" evidence="4">
    <location>
        <begin position="16"/>
        <end position="147"/>
    </location>
</feature>
<dbReference type="PROSITE" id="PS51462">
    <property type="entry name" value="NUDIX"/>
    <property type="match status" value="1"/>
</dbReference>
<dbReference type="PRINTS" id="PR00502">
    <property type="entry name" value="NUDIXFAMILY"/>
</dbReference>
<dbReference type="PANTHER" id="PTHR43046">
    <property type="entry name" value="GDP-MANNOSE MANNOSYL HYDROLASE"/>
    <property type="match status" value="1"/>
</dbReference>
<comment type="similarity">
    <text evidence="3">Belongs to the Nudix hydrolase family.</text>
</comment>
<comment type="caution">
    <text evidence="5">The sequence shown here is derived from an EMBL/GenBank/DDBJ whole genome shotgun (WGS) entry which is preliminary data.</text>
</comment>
<evidence type="ECO:0000256" key="3">
    <source>
        <dbReference type="RuleBase" id="RU003476"/>
    </source>
</evidence>
<sequence length="154" mass="17823">MDYIKHLRSMVGHEKVIMVVAGAMVFDDRNRLLLQLRTDSESWGLPGGFMDLNESVQEAARREVFEETGLTLKDMELFGIYSGPDKHKQFANGDQVSPVQILFRCHKYEGVLKKDNESHDIAFFHLNELPENLFQEHRIMINDLLQHKEQPIIG</sequence>
<comment type="cofactor">
    <cofactor evidence="1">
        <name>Mg(2+)</name>
        <dbReference type="ChEBI" id="CHEBI:18420"/>
    </cofactor>
</comment>
<evidence type="ECO:0000313" key="5">
    <source>
        <dbReference type="EMBL" id="KMM38587.1"/>
    </source>
</evidence>
<dbReference type="InterPro" id="IPR000086">
    <property type="entry name" value="NUDIX_hydrolase_dom"/>
</dbReference>
<evidence type="ECO:0000259" key="4">
    <source>
        <dbReference type="PROSITE" id="PS51462"/>
    </source>
</evidence>
<dbReference type="SUPFAM" id="SSF55811">
    <property type="entry name" value="Nudix"/>
    <property type="match status" value="1"/>
</dbReference>
<evidence type="ECO:0000313" key="6">
    <source>
        <dbReference type="Proteomes" id="UP000035996"/>
    </source>
</evidence>
<reference evidence="5" key="1">
    <citation type="submission" date="2015-06" db="EMBL/GenBank/DDBJ databases">
        <authorList>
            <person name="Liu B."/>
            <person name="Wang J."/>
            <person name="Zhu Y."/>
            <person name="Liu G."/>
            <person name="Chen Q."/>
            <person name="Zheng C."/>
            <person name="Che J."/>
            <person name="Ge C."/>
            <person name="Shi H."/>
            <person name="Pan Z."/>
            <person name="Liu X."/>
        </authorList>
    </citation>
    <scope>NUCLEOTIDE SEQUENCE [LARGE SCALE GENOMIC DNA]</scope>
    <source>
        <strain evidence="5">DSM 16346</strain>
    </source>
</reference>
<proteinExistence type="inferred from homology"/>
<evidence type="ECO:0000256" key="1">
    <source>
        <dbReference type="ARBA" id="ARBA00001946"/>
    </source>
</evidence>
<dbReference type="GO" id="GO:0016787">
    <property type="term" value="F:hydrolase activity"/>
    <property type="evidence" value="ECO:0007669"/>
    <property type="project" value="UniProtKB-KW"/>
</dbReference>
<dbReference type="PANTHER" id="PTHR43046:SF2">
    <property type="entry name" value="8-OXO-DGTP DIPHOSPHATASE-RELATED"/>
    <property type="match status" value="1"/>
</dbReference>
<name>A0A0J6FW31_9BACL</name>
<organism evidence="5 6">
    <name type="scientific">Guptibacillus hwajinpoensis</name>
    <dbReference type="NCBI Taxonomy" id="208199"/>
    <lineage>
        <taxon>Bacteria</taxon>
        <taxon>Bacillati</taxon>
        <taxon>Bacillota</taxon>
        <taxon>Bacilli</taxon>
        <taxon>Bacillales</taxon>
        <taxon>Guptibacillaceae</taxon>
        <taxon>Guptibacillus</taxon>
    </lineage>
</organism>
<dbReference type="InterPro" id="IPR020476">
    <property type="entry name" value="Nudix_hydrolase"/>
</dbReference>
<dbReference type="OrthoDB" id="9787476at2"/>
<dbReference type="CDD" id="cd04677">
    <property type="entry name" value="NUDIX_Hydrolase"/>
    <property type="match status" value="1"/>
</dbReference>
<accession>A0A0J6FW31</accession>
<dbReference type="Proteomes" id="UP000035996">
    <property type="component" value="Unassembled WGS sequence"/>
</dbReference>
<dbReference type="InterPro" id="IPR015797">
    <property type="entry name" value="NUDIX_hydrolase-like_dom_sf"/>
</dbReference>
<dbReference type="AlphaFoldDB" id="A0A0J6FW31"/>
<keyword evidence="6" id="KW-1185">Reference proteome</keyword>
<dbReference type="STRING" id="157733.AB986_04725"/>
<dbReference type="PROSITE" id="PS00893">
    <property type="entry name" value="NUDIX_BOX"/>
    <property type="match status" value="1"/>
</dbReference>
<dbReference type="RefSeq" id="WP_048309704.1">
    <property type="nucleotide sequence ID" value="NZ_CP119526.1"/>
</dbReference>
<evidence type="ECO:0000256" key="2">
    <source>
        <dbReference type="ARBA" id="ARBA00022801"/>
    </source>
</evidence>